<evidence type="ECO:0000313" key="2">
    <source>
        <dbReference type="EMBL" id="MBS4200879.1"/>
    </source>
</evidence>
<dbReference type="InterPro" id="IPR016181">
    <property type="entry name" value="Acyl_CoA_acyltransferase"/>
</dbReference>
<dbReference type="GO" id="GO:0016747">
    <property type="term" value="F:acyltransferase activity, transferring groups other than amino-acyl groups"/>
    <property type="evidence" value="ECO:0007669"/>
    <property type="project" value="InterPro"/>
</dbReference>
<comment type="caution">
    <text evidence="2">The sequence shown here is derived from an EMBL/GenBank/DDBJ whole genome shotgun (WGS) entry which is preliminary data.</text>
</comment>
<dbReference type="RefSeq" id="WP_213111412.1">
    <property type="nucleotide sequence ID" value="NZ_JAGYPJ010000001.1"/>
</dbReference>
<evidence type="ECO:0000313" key="3">
    <source>
        <dbReference type="Proteomes" id="UP000682713"/>
    </source>
</evidence>
<dbReference type="PANTHER" id="PTHR43415:SF3">
    <property type="entry name" value="GNAT-FAMILY ACETYLTRANSFERASE"/>
    <property type="match status" value="1"/>
</dbReference>
<dbReference type="Gene3D" id="3.40.630.30">
    <property type="match status" value="1"/>
</dbReference>
<gene>
    <name evidence="2" type="ORF">KHA93_14680</name>
</gene>
<accession>A0A942TS84</accession>
<dbReference type="PROSITE" id="PS51186">
    <property type="entry name" value="GNAT"/>
    <property type="match status" value="1"/>
</dbReference>
<organism evidence="2 3">
    <name type="scientific">Lederbergia citrisecunda</name>
    <dbReference type="NCBI Taxonomy" id="2833583"/>
    <lineage>
        <taxon>Bacteria</taxon>
        <taxon>Bacillati</taxon>
        <taxon>Bacillota</taxon>
        <taxon>Bacilli</taxon>
        <taxon>Bacillales</taxon>
        <taxon>Bacillaceae</taxon>
        <taxon>Lederbergia</taxon>
    </lineage>
</organism>
<dbReference type="PANTHER" id="PTHR43415">
    <property type="entry name" value="SPERMIDINE N(1)-ACETYLTRANSFERASE"/>
    <property type="match status" value="1"/>
</dbReference>
<protein>
    <submittedName>
        <fullName evidence="2">GNAT family N-acetyltransferase</fullName>
    </submittedName>
</protein>
<reference evidence="2 3" key="1">
    <citation type="submission" date="2021-05" db="EMBL/GenBank/DDBJ databases">
        <title>Novel Bacillus species.</title>
        <authorList>
            <person name="Liu G."/>
        </authorList>
    </citation>
    <scope>NUCLEOTIDE SEQUENCE [LARGE SCALE GENOMIC DNA]</scope>
    <source>
        <strain evidence="2 3">FJAT-49732</strain>
    </source>
</reference>
<name>A0A942TS84_9BACI</name>
<evidence type="ECO:0000259" key="1">
    <source>
        <dbReference type="PROSITE" id="PS51186"/>
    </source>
</evidence>
<keyword evidence="3" id="KW-1185">Reference proteome</keyword>
<dbReference type="InterPro" id="IPR000182">
    <property type="entry name" value="GNAT_dom"/>
</dbReference>
<dbReference type="Pfam" id="PF13302">
    <property type="entry name" value="Acetyltransf_3"/>
    <property type="match status" value="1"/>
</dbReference>
<dbReference type="SUPFAM" id="SSF55729">
    <property type="entry name" value="Acyl-CoA N-acyltransferases (Nat)"/>
    <property type="match status" value="1"/>
</dbReference>
<feature type="domain" description="N-acetyltransferase" evidence="1">
    <location>
        <begin position="9"/>
        <end position="169"/>
    </location>
</feature>
<sequence length="170" mass="19616">MENNISSLIRIRPITVNDYKEVIKWSKDDRFCAANGWEKNRSDGELYQWWLRCVNNVSEDFYRMGIEYNQKLIGYADLAFIKDNTAELGIAIGESSLWGKGLGVHSTRCMIDYAVQKLGITIFKAETHISNFRSRKMLEKVGFKEISRGGLEMYLGVEKQLIQYKLTVKG</sequence>
<proteinExistence type="predicted"/>
<dbReference type="Proteomes" id="UP000682713">
    <property type="component" value="Unassembled WGS sequence"/>
</dbReference>
<dbReference type="EMBL" id="JAGYPJ010000001">
    <property type="protein sequence ID" value="MBS4200879.1"/>
    <property type="molecule type" value="Genomic_DNA"/>
</dbReference>
<dbReference type="AlphaFoldDB" id="A0A942TS84"/>